<dbReference type="Proteomes" id="UP001500604">
    <property type="component" value="Unassembled WGS sequence"/>
</dbReference>
<dbReference type="InterPro" id="IPR020980">
    <property type="entry name" value="Membrane_HflK_N"/>
</dbReference>
<feature type="compositionally biased region" description="Gly residues" evidence="7">
    <location>
        <begin position="14"/>
        <end position="23"/>
    </location>
</feature>
<dbReference type="RefSeq" id="WP_345196771.1">
    <property type="nucleotide sequence ID" value="NZ_BAABFL010000406.1"/>
</dbReference>
<dbReference type="PRINTS" id="PR00721">
    <property type="entry name" value="STOMATIN"/>
</dbReference>
<dbReference type="NCBIfam" id="TIGR01933">
    <property type="entry name" value="hflK"/>
    <property type="match status" value="1"/>
</dbReference>
<comment type="similarity">
    <text evidence="2 6">Belongs to the band 7/mec-2 family. HflK subfamily.</text>
</comment>
<dbReference type="InterPro" id="IPR010201">
    <property type="entry name" value="HflK"/>
</dbReference>
<dbReference type="InterPro" id="IPR050710">
    <property type="entry name" value="Band7/mec-2_domain"/>
</dbReference>
<dbReference type="InterPro" id="IPR036013">
    <property type="entry name" value="Band_7/SPFH_dom_sf"/>
</dbReference>
<gene>
    <name evidence="9" type="primary">hflK_2</name>
    <name evidence="9" type="ORF">GCM10023116_28550</name>
</gene>
<evidence type="ECO:0000313" key="10">
    <source>
        <dbReference type="Proteomes" id="UP001500604"/>
    </source>
</evidence>
<evidence type="ECO:0000256" key="1">
    <source>
        <dbReference type="ARBA" id="ARBA00004167"/>
    </source>
</evidence>
<comment type="caution">
    <text evidence="9">The sequence shown here is derived from an EMBL/GenBank/DDBJ whole genome shotgun (WGS) entry which is preliminary data.</text>
</comment>
<dbReference type="Pfam" id="PF12221">
    <property type="entry name" value="HflK_N"/>
    <property type="match status" value="1"/>
</dbReference>
<keyword evidence="3 6" id="KW-0812">Transmembrane</keyword>
<comment type="subcellular location">
    <subcellularLocation>
        <location evidence="1">Membrane</location>
        <topology evidence="1">Single-pass membrane protein</topology>
    </subcellularLocation>
</comment>
<keyword evidence="9" id="KW-0645">Protease</keyword>
<dbReference type="PANTHER" id="PTHR43327">
    <property type="entry name" value="STOMATIN-LIKE PROTEIN 2, MITOCHONDRIAL"/>
    <property type="match status" value="1"/>
</dbReference>
<evidence type="ECO:0000313" key="9">
    <source>
        <dbReference type="EMBL" id="GAA4650572.1"/>
    </source>
</evidence>
<evidence type="ECO:0000256" key="5">
    <source>
        <dbReference type="ARBA" id="ARBA00023136"/>
    </source>
</evidence>
<dbReference type="EMBL" id="BAABFL010000406">
    <property type="protein sequence ID" value="GAA4650572.1"/>
    <property type="molecule type" value="Genomic_DNA"/>
</dbReference>
<comment type="function">
    <text evidence="6">HflC and HflK could encode or regulate a protease.</text>
</comment>
<comment type="subunit">
    <text evidence="6">HflC and HflK may interact to form a multimeric complex.</text>
</comment>
<keyword evidence="10" id="KW-1185">Reference proteome</keyword>
<protein>
    <recommendedName>
        <fullName evidence="6">Protein HflK</fullName>
    </recommendedName>
</protein>
<dbReference type="SUPFAM" id="SSF117892">
    <property type="entry name" value="Band 7/SPFH domain"/>
    <property type="match status" value="1"/>
</dbReference>
<evidence type="ECO:0000256" key="3">
    <source>
        <dbReference type="ARBA" id="ARBA00022692"/>
    </source>
</evidence>
<evidence type="ECO:0000256" key="4">
    <source>
        <dbReference type="ARBA" id="ARBA00022989"/>
    </source>
</evidence>
<evidence type="ECO:0000256" key="7">
    <source>
        <dbReference type="SAM" id="MobiDB-lite"/>
    </source>
</evidence>
<evidence type="ECO:0000256" key="6">
    <source>
        <dbReference type="RuleBase" id="RU364113"/>
    </source>
</evidence>
<feature type="region of interest" description="Disordered" evidence="7">
    <location>
        <begin position="1"/>
        <end position="30"/>
    </location>
</feature>
<evidence type="ECO:0000259" key="8">
    <source>
        <dbReference type="SMART" id="SM00244"/>
    </source>
</evidence>
<dbReference type="InterPro" id="IPR001972">
    <property type="entry name" value="Stomatin_HflK_fam"/>
</dbReference>
<dbReference type="InterPro" id="IPR001107">
    <property type="entry name" value="Band_7"/>
</dbReference>
<keyword evidence="4 6" id="KW-1133">Transmembrane helix</keyword>
<organism evidence="9 10">
    <name type="scientific">Kistimonas scapharcae</name>
    <dbReference type="NCBI Taxonomy" id="1036133"/>
    <lineage>
        <taxon>Bacteria</taxon>
        <taxon>Pseudomonadati</taxon>
        <taxon>Pseudomonadota</taxon>
        <taxon>Gammaproteobacteria</taxon>
        <taxon>Oceanospirillales</taxon>
        <taxon>Endozoicomonadaceae</taxon>
        <taxon>Kistimonas</taxon>
    </lineage>
</organism>
<dbReference type="Gene3D" id="3.30.479.30">
    <property type="entry name" value="Band 7 domain"/>
    <property type="match status" value="1"/>
</dbReference>
<sequence>MAWNEPGGNKQDPWGGGNRGGNQGPPDLDEALRKFQQKLSGIFGGKGGPSSGKRPSGGGGGGGLVVGAVVIAIVAYLFNAVYVVDEKERAVILRFGKYVETVDPGLHMYFPPFETKFQDVVTEYRSYPVSQEMLTEDENIVEVALSVQYNISNLKDYVLNVANPDKALKEATQSALRHVVGSSEMHSVLTEGREVLGDEVKERLQSYLNSYGTGLYISKVNVESAHPPKQVQAAFDDVIRAREDEERAKNEAEAYANQVVPEARGDAQRIIEEANGYREEVVSRADGEAERFTKLLAEYKKAPGVTRERLYLDTMQDVLGSTSKVLVDVKGGNNMMYLPLDKLMENQKKSSSSTGATGELTAQELDELTDRVTAELNRRASNARTGRSVR</sequence>
<dbReference type="CDD" id="cd03404">
    <property type="entry name" value="SPFH_HflK"/>
    <property type="match status" value="1"/>
</dbReference>
<feature type="domain" description="Band 7" evidence="8">
    <location>
        <begin position="79"/>
        <end position="239"/>
    </location>
</feature>
<dbReference type="Pfam" id="PF01145">
    <property type="entry name" value="Band_7"/>
    <property type="match status" value="1"/>
</dbReference>
<reference evidence="10" key="1">
    <citation type="journal article" date="2019" name="Int. J. Syst. Evol. Microbiol.">
        <title>The Global Catalogue of Microorganisms (GCM) 10K type strain sequencing project: providing services to taxonomists for standard genome sequencing and annotation.</title>
        <authorList>
            <consortium name="The Broad Institute Genomics Platform"/>
            <consortium name="The Broad Institute Genome Sequencing Center for Infectious Disease"/>
            <person name="Wu L."/>
            <person name="Ma J."/>
        </authorList>
    </citation>
    <scope>NUCLEOTIDE SEQUENCE [LARGE SCALE GENOMIC DNA]</scope>
    <source>
        <strain evidence="10">JCM 17805</strain>
    </source>
</reference>
<name>A0ABP8V445_9GAMM</name>
<dbReference type="GO" id="GO:0006508">
    <property type="term" value="P:proteolysis"/>
    <property type="evidence" value="ECO:0007669"/>
    <property type="project" value="UniProtKB-KW"/>
</dbReference>
<keyword evidence="9" id="KW-0378">Hydrolase</keyword>
<dbReference type="SMART" id="SM00244">
    <property type="entry name" value="PHB"/>
    <property type="match status" value="1"/>
</dbReference>
<dbReference type="PANTHER" id="PTHR43327:SF2">
    <property type="entry name" value="MODULATOR OF FTSH PROTEASE HFLK"/>
    <property type="match status" value="1"/>
</dbReference>
<keyword evidence="5 6" id="KW-0472">Membrane</keyword>
<feature type="region of interest" description="Disordered" evidence="7">
    <location>
        <begin position="346"/>
        <end position="368"/>
    </location>
</feature>
<feature type="transmembrane region" description="Helical" evidence="6">
    <location>
        <begin position="64"/>
        <end position="84"/>
    </location>
</feature>
<accession>A0ABP8V445</accession>
<dbReference type="GO" id="GO:0008233">
    <property type="term" value="F:peptidase activity"/>
    <property type="evidence" value="ECO:0007669"/>
    <property type="project" value="UniProtKB-KW"/>
</dbReference>
<proteinExistence type="inferred from homology"/>
<evidence type="ECO:0000256" key="2">
    <source>
        <dbReference type="ARBA" id="ARBA00006971"/>
    </source>
</evidence>